<feature type="non-terminal residue" evidence="12">
    <location>
        <position position="1"/>
    </location>
</feature>
<dbReference type="PANTHER" id="PTHR24223:SF353">
    <property type="entry name" value="ABC TRANSPORTER ATP-BINDING PROTEIN_PERMEASE VMR1-RELATED"/>
    <property type="match status" value="1"/>
</dbReference>
<dbReference type="InterPro" id="IPR003439">
    <property type="entry name" value="ABC_transporter-like_ATP-bd"/>
</dbReference>
<dbReference type="SUPFAM" id="SSF52540">
    <property type="entry name" value="P-loop containing nucleoside triphosphate hydrolases"/>
    <property type="match status" value="2"/>
</dbReference>
<evidence type="ECO:0000256" key="2">
    <source>
        <dbReference type="ARBA" id="ARBA00022448"/>
    </source>
</evidence>
<dbReference type="InterPro" id="IPR050173">
    <property type="entry name" value="ABC_transporter_C-like"/>
</dbReference>
<dbReference type="Pfam" id="PF00664">
    <property type="entry name" value="ABC_membrane"/>
    <property type="match status" value="2"/>
</dbReference>
<evidence type="ECO:0000259" key="11">
    <source>
        <dbReference type="PROSITE" id="PS50929"/>
    </source>
</evidence>
<feature type="domain" description="ABC transmembrane type-1" evidence="11">
    <location>
        <begin position="123"/>
        <end position="424"/>
    </location>
</feature>
<dbReference type="CDD" id="cd03250">
    <property type="entry name" value="ABCC_MRP_domain1"/>
    <property type="match status" value="1"/>
</dbReference>
<feature type="transmembrane region" description="Helical" evidence="9">
    <location>
        <begin position="273"/>
        <end position="296"/>
    </location>
</feature>
<dbReference type="Proteomes" id="UP001145021">
    <property type="component" value="Unassembled WGS sequence"/>
</dbReference>
<gene>
    <name evidence="12" type="ORF">LPJ64_005780</name>
</gene>
<keyword evidence="6" id="KW-0067">ATP-binding</keyword>
<comment type="caution">
    <text evidence="12">The sequence shown here is derived from an EMBL/GenBank/DDBJ whole genome shotgun (WGS) entry which is preliminary data.</text>
</comment>
<evidence type="ECO:0000256" key="1">
    <source>
        <dbReference type="ARBA" id="ARBA00004141"/>
    </source>
</evidence>
<feature type="domain" description="ABC transmembrane type-1" evidence="11">
    <location>
        <begin position="841"/>
        <end position="1123"/>
    </location>
</feature>
<protein>
    <recommendedName>
        <fullName evidence="14">P-loop containing nucleoside triphosphate hydrolase protein</fullName>
    </recommendedName>
</protein>
<feature type="transmembrane region" description="Helical" evidence="9">
    <location>
        <begin position="880"/>
        <end position="899"/>
    </location>
</feature>
<feature type="transmembrane region" description="Helical" evidence="9">
    <location>
        <begin position="981"/>
        <end position="1003"/>
    </location>
</feature>
<dbReference type="EMBL" id="JANBOH010000415">
    <property type="protein sequence ID" value="KAJ1642369.1"/>
    <property type="molecule type" value="Genomic_DNA"/>
</dbReference>
<dbReference type="InterPro" id="IPR017871">
    <property type="entry name" value="ABC_transporter-like_CS"/>
</dbReference>
<dbReference type="Pfam" id="PF00005">
    <property type="entry name" value="ABC_tran"/>
    <property type="match status" value="2"/>
</dbReference>
<sequence length="1421" mass="158939">HYYYVRLSEYGSYSTAEASAIICASSDIDSHTPLAHLRSVHEHELVETPEMAASWIDWLFFSWPAFIIREGARRKIGYSDLYKLNNTVLPKQAWTRLRQQYINGRSLLNSIAMAFAPELVMELILIIVFVILQLSGPFFLQCILHAIEKRSRDMPETGQTPLRKAYLDAFCMLFFLVGKALAYTHMCWISQGLCIMLSSAFTGELTNKSLHRRAKGASSLHTSGLSESGKSETVADDGKVMNIMTADFKRVTEVPIYMNEFASSVVRLVFGVWYMYVLLGISTLAGLPVILLYYLLTRMQVKRLKVVEIEQSALNDQRITAISEMFQGIKAVKLFGWESQFLKRVEDCREKQLASRWAVVKVWIQANTVAMLTPNLVLVAIFYVYVAVLKNQLTAEIAFTSISVFLTLRTSFEHLPRHFSNMVNFHVSLTRIEDYLNQSQVQCLENRVDRNTAVDSHCCDIGFTGADLTWDIRETTDTSDAIDQSRDTSSEDTRLLTGQQQLESYNDTAENSVSSFALRNISVCFPTGGLSLIAGPTGSGKSSLLAALVGEMTLTRGHINLPLTTGLSDRYSSMLGSLWNDRLNIANVAYVAQEAWLRSATIRENILFGEPYDQSRYEETLRVCSLKPDLRILVAGDMTEIGERGVTLSGGQKQRVALARAVYSRSQILLIDDCLSAVDTHTAKHILTECLAGNTPLMRDRTRVLVTHHISLCLPYSQHTIFLRNGQVVLQGTPQELEKSGAFSVAIADIEKDQQYLRDDMSKQSAARATNSTDNACKTEDVYNDEHLHSLSLQRELDPTTDVSVLKGILIADEEHEKGRAKLDIWKTYFLACGSSRFFGLLVLFLAIWQTSVVFRDNWVRLWVAAAEYSGNGKGEYQDAYWIGIYMLIGCFSALWTAFRTVYSESGALNASQSLHARMLNTLAHATPRFFDSTPLGRIISRFSRDIQTIETVCMEFIVWTIGDILIIISIFAVIGSMAPMFLYAAAALCGVYVAITVYYIGATRELKQLESNSMSPLLSLFSEIIAGVSSIRAYNMGSCYVKESLNQISEKCRSFYLIWGILMWMTIRLEIIGILVTFFCAVFALYNIDSLDAGVAGLVLSYSLTLAQYVTWTIQNYTNTEMNMNSVERISQYFTVDQEAALHSKPGLGPPASWPASGNVDIKNLVVEYVPGNPVLHGISLSATSGQKIGVVGRTGAGKSTLSLAFLRFIEATSGHIMLDGIDISKIGLEELRQNVTIIPQDPVLFNGTIRFNLDPFNEYPDQLVWDALTRVHLVKNKTIYSNSDVSSSDNRNDGPLEQMSGIFSSLDDEIKENGQNLSLGQKQLVALARALVRRSRLIIMDEATASVDFDTDNRIQHTIRGPEFANSTLFCIAHRLRTIIDYDRVLVLDKGKVVEFDTPANLLLKENGVFRSMYRSSEE</sequence>
<dbReference type="InterPro" id="IPR003593">
    <property type="entry name" value="AAA+_ATPase"/>
</dbReference>
<name>A0A9W7XFS6_9FUNG</name>
<evidence type="ECO:0000259" key="10">
    <source>
        <dbReference type="PROSITE" id="PS50893"/>
    </source>
</evidence>
<evidence type="ECO:0000313" key="13">
    <source>
        <dbReference type="Proteomes" id="UP001145021"/>
    </source>
</evidence>
<dbReference type="FunFam" id="3.40.50.300:FF:000565">
    <property type="entry name" value="ABC bile acid transporter"/>
    <property type="match status" value="1"/>
</dbReference>
<dbReference type="InterPro" id="IPR011527">
    <property type="entry name" value="ABC1_TM_dom"/>
</dbReference>
<evidence type="ECO:0000256" key="8">
    <source>
        <dbReference type="ARBA" id="ARBA00023136"/>
    </source>
</evidence>
<organism evidence="12 13">
    <name type="scientific">Coemansia asiatica</name>
    <dbReference type="NCBI Taxonomy" id="1052880"/>
    <lineage>
        <taxon>Eukaryota</taxon>
        <taxon>Fungi</taxon>
        <taxon>Fungi incertae sedis</taxon>
        <taxon>Zoopagomycota</taxon>
        <taxon>Kickxellomycotina</taxon>
        <taxon>Kickxellomycetes</taxon>
        <taxon>Kickxellales</taxon>
        <taxon>Kickxellaceae</taxon>
        <taxon>Coemansia</taxon>
    </lineage>
</organism>
<dbReference type="PROSITE" id="PS50929">
    <property type="entry name" value="ABC_TM1F"/>
    <property type="match status" value="2"/>
</dbReference>
<dbReference type="PROSITE" id="PS00211">
    <property type="entry name" value="ABC_TRANSPORTER_1"/>
    <property type="match status" value="2"/>
</dbReference>
<keyword evidence="5" id="KW-0547">Nucleotide-binding</keyword>
<feature type="transmembrane region" description="Helical" evidence="9">
    <location>
        <begin position="1055"/>
        <end position="1087"/>
    </location>
</feature>
<keyword evidence="8 9" id="KW-0472">Membrane</keyword>
<dbReference type="GO" id="GO:0005524">
    <property type="term" value="F:ATP binding"/>
    <property type="evidence" value="ECO:0007669"/>
    <property type="project" value="UniProtKB-KW"/>
</dbReference>
<evidence type="ECO:0000313" key="12">
    <source>
        <dbReference type="EMBL" id="KAJ1642369.1"/>
    </source>
</evidence>
<dbReference type="CDD" id="cd03244">
    <property type="entry name" value="ABCC_MRP_domain2"/>
    <property type="match status" value="1"/>
</dbReference>
<keyword evidence="3 9" id="KW-0812">Transmembrane</keyword>
<dbReference type="InterPro" id="IPR036640">
    <property type="entry name" value="ABC1_TM_sf"/>
</dbReference>
<feature type="transmembrane region" description="Helical" evidence="9">
    <location>
        <begin position="362"/>
        <end position="386"/>
    </location>
</feature>
<accession>A0A9W7XFS6</accession>
<evidence type="ECO:0000256" key="5">
    <source>
        <dbReference type="ARBA" id="ARBA00022741"/>
    </source>
</evidence>
<evidence type="ECO:0000256" key="4">
    <source>
        <dbReference type="ARBA" id="ARBA00022737"/>
    </source>
</evidence>
<evidence type="ECO:0000256" key="7">
    <source>
        <dbReference type="ARBA" id="ARBA00022989"/>
    </source>
</evidence>
<dbReference type="FunFam" id="1.20.1560.10:FF:000013">
    <property type="entry name" value="ABC transporter C family member 2"/>
    <property type="match status" value="1"/>
</dbReference>
<feature type="transmembrane region" description="Helical" evidence="9">
    <location>
        <begin position="1094"/>
        <end position="1113"/>
    </location>
</feature>
<reference evidence="12" key="1">
    <citation type="submission" date="2022-07" db="EMBL/GenBank/DDBJ databases">
        <title>Phylogenomic reconstructions and comparative analyses of Kickxellomycotina fungi.</title>
        <authorList>
            <person name="Reynolds N.K."/>
            <person name="Stajich J.E."/>
            <person name="Barry K."/>
            <person name="Grigoriev I.V."/>
            <person name="Crous P."/>
            <person name="Smith M.E."/>
        </authorList>
    </citation>
    <scope>NUCLEOTIDE SEQUENCE</scope>
    <source>
        <strain evidence="12">NBRC 105413</strain>
    </source>
</reference>
<dbReference type="CDD" id="cd18596">
    <property type="entry name" value="ABC_6TM_VMR1_D1_like"/>
    <property type="match status" value="1"/>
</dbReference>
<proteinExistence type="predicted"/>
<dbReference type="PROSITE" id="PS50893">
    <property type="entry name" value="ABC_TRANSPORTER_2"/>
    <property type="match status" value="2"/>
</dbReference>
<dbReference type="PANTHER" id="PTHR24223">
    <property type="entry name" value="ATP-BINDING CASSETTE SUB-FAMILY C"/>
    <property type="match status" value="1"/>
</dbReference>
<dbReference type="GO" id="GO:0140359">
    <property type="term" value="F:ABC-type transporter activity"/>
    <property type="evidence" value="ECO:0007669"/>
    <property type="project" value="InterPro"/>
</dbReference>
<feature type="transmembrane region" description="Helical" evidence="9">
    <location>
        <begin position="1015"/>
        <end position="1035"/>
    </location>
</feature>
<dbReference type="GO" id="GO:0016887">
    <property type="term" value="F:ATP hydrolysis activity"/>
    <property type="evidence" value="ECO:0007669"/>
    <property type="project" value="InterPro"/>
</dbReference>
<dbReference type="Gene3D" id="3.40.50.300">
    <property type="entry name" value="P-loop containing nucleotide triphosphate hydrolases"/>
    <property type="match status" value="2"/>
</dbReference>
<feature type="domain" description="ABC transporter" evidence="10">
    <location>
        <begin position="1161"/>
        <end position="1417"/>
    </location>
</feature>
<dbReference type="SMART" id="SM00382">
    <property type="entry name" value="AAA"/>
    <property type="match status" value="2"/>
</dbReference>
<feature type="domain" description="ABC transporter" evidence="10">
    <location>
        <begin position="500"/>
        <end position="750"/>
    </location>
</feature>
<evidence type="ECO:0008006" key="14">
    <source>
        <dbReference type="Google" id="ProtNLM"/>
    </source>
</evidence>
<feature type="transmembrane region" description="Helical" evidence="9">
    <location>
        <begin position="123"/>
        <end position="144"/>
    </location>
</feature>
<keyword evidence="13" id="KW-1185">Reference proteome</keyword>
<keyword evidence="4" id="KW-0677">Repeat</keyword>
<dbReference type="Gene3D" id="1.20.1560.10">
    <property type="entry name" value="ABC transporter type 1, transmembrane domain"/>
    <property type="match status" value="2"/>
</dbReference>
<dbReference type="GO" id="GO:0016020">
    <property type="term" value="C:membrane"/>
    <property type="evidence" value="ECO:0007669"/>
    <property type="project" value="UniProtKB-SubCell"/>
</dbReference>
<keyword evidence="2" id="KW-0813">Transport</keyword>
<evidence type="ECO:0000256" key="3">
    <source>
        <dbReference type="ARBA" id="ARBA00022692"/>
    </source>
</evidence>
<dbReference type="SUPFAM" id="SSF90123">
    <property type="entry name" value="ABC transporter transmembrane region"/>
    <property type="match status" value="2"/>
</dbReference>
<feature type="transmembrane region" description="Helical" evidence="9">
    <location>
        <begin position="165"/>
        <end position="183"/>
    </location>
</feature>
<comment type="subcellular location">
    <subcellularLocation>
        <location evidence="1">Membrane</location>
        <topology evidence="1">Multi-pass membrane protein</topology>
    </subcellularLocation>
</comment>
<keyword evidence="7 9" id="KW-1133">Transmembrane helix</keyword>
<feature type="transmembrane region" description="Helical" evidence="9">
    <location>
        <begin position="953"/>
        <end position="975"/>
    </location>
</feature>
<evidence type="ECO:0000256" key="6">
    <source>
        <dbReference type="ARBA" id="ARBA00022840"/>
    </source>
</evidence>
<dbReference type="InterPro" id="IPR027417">
    <property type="entry name" value="P-loop_NTPase"/>
</dbReference>
<evidence type="ECO:0000256" key="9">
    <source>
        <dbReference type="SAM" id="Phobius"/>
    </source>
</evidence>
<feature type="transmembrane region" description="Helical" evidence="9">
    <location>
        <begin position="392"/>
        <end position="412"/>
    </location>
</feature>
<feature type="transmembrane region" description="Helical" evidence="9">
    <location>
        <begin position="828"/>
        <end position="849"/>
    </location>
</feature>
<dbReference type="CDD" id="cd18604">
    <property type="entry name" value="ABC_6TM_VMR1_D2_like"/>
    <property type="match status" value="1"/>
</dbReference>